<reference evidence="3" key="1">
    <citation type="journal article" date="2011" name="Nat. Biotechnol.">
        <title>The genomic sequence of the Chinese hamster ovary (CHO)-K1 cell line.</title>
        <authorList>
            <person name="Xu X."/>
            <person name="Nagarajan H."/>
            <person name="Lewis N.E."/>
            <person name="Pan S."/>
            <person name="Cai Z."/>
            <person name="Liu X."/>
            <person name="Chen W."/>
            <person name="Xie M."/>
            <person name="Wang W."/>
            <person name="Hammond S."/>
            <person name="Andersen M.R."/>
            <person name="Neff N."/>
            <person name="Passarelli B."/>
            <person name="Koh W."/>
            <person name="Fan H.C."/>
            <person name="Wang J."/>
            <person name="Gui Y."/>
            <person name="Lee K.H."/>
            <person name="Betenbaugh M.J."/>
            <person name="Quake S.R."/>
            <person name="Famili I."/>
            <person name="Palsson B.O."/>
            <person name="Wang J."/>
        </authorList>
    </citation>
    <scope>NUCLEOTIDE SEQUENCE [LARGE SCALE GENOMIC DNA]</scope>
    <source>
        <strain evidence="3">CHO K1 cell line</strain>
    </source>
</reference>
<dbReference type="AlphaFoldDB" id="G3H141"/>
<gene>
    <name evidence="2" type="ORF">I79_003865</name>
</gene>
<dbReference type="Proteomes" id="UP000001075">
    <property type="component" value="Unassembled WGS sequence"/>
</dbReference>
<protein>
    <submittedName>
        <fullName evidence="2">Uncharacterized protein</fullName>
    </submittedName>
</protein>
<evidence type="ECO:0000313" key="2">
    <source>
        <dbReference type="EMBL" id="EGV92608.1"/>
    </source>
</evidence>
<accession>G3H141</accession>
<feature type="compositionally biased region" description="Polar residues" evidence="1">
    <location>
        <begin position="1"/>
        <end position="19"/>
    </location>
</feature>
<evidence type="ECO:0000313" key="3">
    <source>
        <dbReference type="Proteomes" id="UP000001075"/>
    </source>
</evidence>
<evidence type="ECO:0000256" key="1">
    <source>
        <dbReference type="SAM" id="MobiDB-lite"/>
    </source>
</evidence>
<name>G3H141_CRIGR</name>
<organism evidence="2 3">
    <name type="scientific">Cricetulus griseus</name>
    <name type="common">Chinese hamster</name>
    <name type="synonym">Cricetulus barabensis griseus</name>
    <dbReference type="NCBI Taxonomy" id="10029"/>
    <lineage>
        <taxon>Eukaryota</taxon>
        <taxon>Metazoa</taxon>
        <taxon>Chordata</taxon>
        <taxon>Craniata</taxon>
        <taxon>Vertebrata</taxon>
        <taxon>Euteleostomi</taxon>
        <taxon>Mammalia</taxon>
        <taxon>Eutheria</taxon>
        <taxon>Euarchontoglires</taxon>
        <taxon>Glires</taxon>
        <taxon>Rodentia</taxon>
        <taxon>Myomorpha</taxon>
        <taxon>Muroidea</taxon>
        <taxon>Cricetidae</taxon>
        <taxon>Cricetinae</taxon>
        <taxon>Cricetulus</taxon>
    </lineage>
</organism>
<sequence length="69" mass="7686">MANPSQNRVSSMVSNSNPKRGSPPLFGHVLRKPWPMYSLISGMTEAKKPELSNPINTKGWQALCKRVSF</sequence>
<dbReference type="EMBL" id="JH000101">
    <property type="protein sequence ID" value="EGV92608.1"/>
    <property type="molecule type" value="Genomic_DNA"/>
</dbReference>
<feature type="region of interest" description="Disordered" evidence="1">
    <location>
        <begin position="1"/>
        <end position="27"/>
    </location>
</feature>
<dbReference type="InParanoid" id="G3H141"/>
<proteinExistence type="predicted"/>